<sequence length="300" mass="33680">MTALRNESAAQVKVAKQQHRHNSWKPANGVLPHPLIMAPGISGRGGHNCCVPGCTNYHEKTKFREVPVSYMSFPNDTADDHEWREKLVAAVARHDANFNVSKHKICSDHFEKSHLVFSGKGFKISKERLPTLKMPRRSMEVTKTSPKKKPTPRRAPGTPEMVKLHDYGELQQAAVKVTEPWVLIRSDDLLTLVLREQDGSLPLKVTFNDALEATVSWNGRLVMTHELDVKQVGLEMALKRLQSLQWCSPDSERSPKCRLIVDRPGLCSTCIHKTKRTFVCEKRLLPALTRLSSAPKGGAN</sequence>
<evidence type="ECO:0000256" key="2">
    <source>
        <dbReference type="ARBA" id="ARBA00022771"/>
    </source>
</evidence>
<dbReference type="RefSeq" id="XP_014676041.1">
    <property type="nucleotide sequence ID" value="XM_014820555.1"/>
</dbReference>
<evidence type="ECO:0000259" key="7">
    <source>
        <dbReference type="PROSITE" id="PS50950"/>
    </source>
</evidence>
<accession>A0ABM1EV20</accession>
<dbReference type="Pfam" id="PF05485">
    <property type="entry name" value="THAP"/>
    <property type="match status" value="1"/>
</dbReference>
<keyword evidence="2 5" id="KW-0863">Zinc-finger</keyword>
<evidence type="ECO:0000256" key="5">
    <source>
        <dbReference type="PROSITE-ProRule" id="PRU00309"/>
    </source>
</evidence>
<protein>
    <submittedName>
        <fullName evidence="9 10">Uncharacterized protein LOC106816019 isoform X1</fullName>
    </submittedName>
</protein>
<evidence type="ECO:0000313" key="9">
    <source>
        <dbReference type="RefSeq" id="XP_014676041.1"/>
    </source>
</evidence>
<dbReference type="Proteomes" id="UP000695022">
    <property type="component" value="Unplaced"/>
</dbReference>
<dbReference type="InterPro" id="IPR006612">
    <property type="entry name" value="THAP_Znf"/>
</dbReference>
<evidence type="ECO:0000256" key="6">
    <source>
        <dbReference type="SAM" id="MobiDB-lite"/>
    </source>
</evidence>
<organism evidence="8 9">
    <name type="scientific">Priapulus caudatus</name>
    <name type="common">Priapulid worm</name>
    <dbReference type="NCBI Taxonomy" id="37621"/>
    <lineage>
        <taxon>Eukaryota</taxon>
        <taxon>Metazoa</taxon>
        <taxon>Ecdysozoa</taxon>
        <taxon>Scalidophora</taxon>
        <taxon>Priapulida</taxon>
        <taxon>Priapulimorpha</taxon>
        <taxon>Priapulimorphida</taxon>
        <taxon>Priapulidae</taxon>
        <taxon>Priapulus</taxon>
    </lineage>
</organism>
<name>A0ABM1EV20_PRICU</name>
<evidence type="ECO:0000313" key="10">
    <source>
        <dbReference type="RefSeq" id="XP_014676042.1"/>
    </source>
</evidence>
<keyword evidence="4 5" id="KW-0238">DNA-binding</keyword>
<evidence type="ECO:0000256" key="1">
    <source>
        <dbReference type="ARBA" id="ARBA00022723"/>
    </source>
</evidence>
<feature type="domain" description="THAP-type" evidence="7">
    <location>
        <begin position="44"/>
        <end position="133"/>
    </location>
</feature>
<evidence type="ECO:0000313" key="8">
    <source>
        <dbReference type="Proteomes" id="UP000695022"/>
    </source>
</evidence>
<reference evidence="9 10" key="1">
    <citation type="submission" date="2025-05" db="UniProtKB">
        <authorList>
            <consortium name="RefSeq"/>
        </authorList>
    </citation>
    <scope>IDENTIFICATION</scope>
</reference>
<feature type="region of interest" description="Disordered" evidence="6">
    <location>
        <begin position="137"/>
        <end position="159"/>
    </location>
</feature>
<evidence type="ECO:0000256" key="3">
    <source>
        <dbReference type="ARBA" id="ARBA00022833"/>
    </source>
</evidence>
<gene>
    <name evidence="9 10" type="primary">LOC106816019</name>
</gene>
<dbReference type="RefSeq" id="XP_014676042.1">
    <property type="nucleotide sequence ID" value="XM_014820556.1"/>
</dbReference>
<feature type="region of interest" description="Disordered" evidence="6">
    <location>
        <begin position="1"/>
        <end position="28"/>
    </location>
</feature>
<proteinExistence type="predicted"/>
<dbReference type="SMART" id="SM00980">
    <property type="entry name" value="THAP"/>
    <property type="match status" value="1"/>
</dbReference>
<dbReference type="GeneID" id="106816019"/>
<keyword evidence="8" id="KW-1185">Reference proteome</keyword>
<keyword evidence="3" id="KW-0862">Zinc</keyword>
<dbReference type="PROSITE" id="PS50950">
    <property type="entry name" value="ZF_THAP"/>
    <property type="match status" value="1"/>
</dbReference>
<dbReference type="SUPFAM" id="SSF57716">
    <property type="entry name" value="Glucocorticoid receptor-like (DNA-binding domain)"/>
    <property type="match status" value="1"/>
</dbReference>
<keyword evidence="1" id="KW-0479">Metal-binding</keyword>
<evidence type="ECO:0000256" key="4">
    <source>
        <dbReference type="ARBA" id="ARBA00023125"/>
    </source>
</evidence>